<proteinExistence type="predicted"/>
<dbReference type="Proteomes" id="UP000319210">
    <property type="component" value="Unassembled WGS sequence"/>
</dbReference>
<dbReference type="AlphaFoldDB" id="A0A4Y3QY90"/>
<protein>
    <submittedName>
        <fullName evidence="1">Uncharacterized protein</fullName>
    </submittedName>
</protein>
<organism evidence="1 2">
    <name type="scientific">Streptomyces cacaoi</name>
    <dbReference type="NCBI Taxonomy" id="1898"/>
    <lineage>
        <taxon>Bacteria</taxon>
        <taxon>Bacillati</taxon>
        <taxon>Actinomycetota</taxon>
        <taxon>Actinomycetes</taxon>
        <taxon>Kitasatosporales</taxon>
        <taxon>Streptomycetaceae</taxon>
        <taxon>Streptomyces</taxon>
    </lineage>
</organism>
<name>A0A4Y3QY90_STRCI</name>
<comment type="caution">
    <text evidence="1">The sequence shown here is derived from an EMBL/GenBank/DDBJ whole genome shotgun (WGS) entry which is preliminary data.</text>
</comment>
<evidence type="ECO:0000313" key="1">
    <source>
        <dbReference type="EMBL" id="GEB50416.1"/>
    </source>
</evidence>
<dbReference type="RefSeq" id="WP_086814118.1">
    <property type="nucleotide sequence ID" value="NZ_BJMM01000012.1"/>
</dbReference>
<accession>A0A4Y3QY90</accession>
<dbReference type="EMBL" id="BJMM01000012">
    <property type="protein sequence ID" value="GEB50416.1"/>
    <property type="molecule type" value="Genomic_DNA"/>
</dbReference>
<keyword evidence="2" id="KW-1185">Reference proteome</keyword>
<evidence type="ECO:0000313" key="2">
    <source>
        <dbReference type="Proteomes" id="UP000319210"/>
    </source>
</evidence>
<sequence>MREFKISENARRYLSAFGLERTAQEFIEEHGWKGFAIVEAYDGSPLPWEYELGPGQHTCRWTRDRVNSDVIVAELSEFDDAQWNVYDEFRGMIAYDYSREDVRTVIEGLERVLSEYSVLDDEERGDLLWEEAAQQLLRSEVLPPELEVEEVLDALCDRGVSFCQQCESWPIKEIVKDFGHQQCEYCNEWIETHQPDPLCYDCAREEADTDCDCQLIVIAGAEYDSRPVTRELLDTVQEQCPMCGTGPTADSSGVDTGKGGPIIGTGLRLVDVDTGDVIQPGTWLPHMYEPGEHVQYAGPQKCGDTTVAILRYSDVDFYWTGFPTEVRARWDSAEVPGLARIDIHESGGEERSTAVLTVGRHVVSSHHLSWEANRAAFHAEALHHARIAGWRVHPSSTQWTPTATGGKARRLEPLDSWAEIDQ</sequence>
<reference evidence="1 2" key="1">
    <citation type="submission" date="2019-06" db="EMBL/GenBank/DDBJ databases">
        <title>Whole genome shotgun sequence of Streptomyces cacaoi subsp. cacaoi NBRC 12748.</title>
        <authorList>
            <person name="Hosoyama A."/>
            <person name="Uohara A."/>
            <person name="Ohji S."/>
            <person name="Ichikawa N."/>
        </authorList>
    </citation>
    <scope>NUCLEOTIDE SEQUENCE [LARGE SCALE GENOMIC DNA]</scope>
    <source>
        <strain evidence="1 2">NBRC 12748</strain>
    </source>
</reference>
<dbReference type="OrthoDB" id="4204024at2"/>
<gene>
    <name evidence="1" type="ORF">SCA03_29670</name>
</gene>